<keyword evidence="3 6" id="KW-1133">Transmembrane helix</keyword>
<dbReference type="Proteomes" id="UP000325105">
    <property type="component" value="Unassembled WGS sequence"/>
</dbReference>
<dbReference type="RefSeq" id="WP_148907312.1">
    <property type="nucleotide sequence ID" value="NZ_VNHX01000002.1"/>
</dbReference>
<dbReference type="PANTHER" id="PTHR36985:SF1">
    <property type="entry name" value="TRANSLOCATION AND ASSEMBLY MODULE SUBUNIT TAMB"/>
    <property type="match status" value="1"/>
</dbReference>
<proteinExistence type="predicted"/>
<evidence type="ECO:0000256" key="4">
    <source>
        <dbReference type="ARBA" id="ARBA00023136"/>
    </source>
</evidence>
<reference evidence="8 9" key="1">
    <citation type="submission" date="2019-07" db="EMBL/GenBank/DDBJ databases">
        <title>Genomic Encyclopedia of Archaeal and Bacterial Type Strains, Phase II (KMG-II): from individual species to whole genera.</title>
        <authorList>
            <person name="Goeker M."/>
        </authorList>
    </citation>
    <scope>NUCLEOTIDE SEQUENCE [LARGE SCALE GENOMIC DNA]</scope>
    <source>
        <strain evidence="8 9">DSM 18850</strain>
    </source>
</reference>
<keyword evidence="2 6" id="KW-0812">Transmembrane</keyword>
<name>A0A5S5DSL5_9SPHI</name>
<organism evidence="8 9">
    <name type="scientific">Sphingobacterium allocomposti</name>
    <dbReference type="NCBI Taxonomy" id="415956"/>
    <lineage>
        <taxon>Bacteria</taxon>
        <taxon>Pseudomonadati</taxon>
        <taxon>Bacteroidota</taxon>
        <taxon>Sphingobacteriia</taxon>
        <taxon>Sphingobacteriales</taxon>
        <taxon>Sphingobacteriaceae</taxon>
        <taxon>Sphingobacterium</taxon>
    </lineage>
</organism>
<evidence type="ECO:0000256" key="2">
    <source>
        <dbReference type="ARBA" id="ARBA00022692"/>
    </source>
</evidence>
<dbReference type="PANTHER" id="PTHR36985">
    <property type="entry name" value="TRANSLOCATION AND ASSEMBLY MODULE SUBUNIT TAMB"/>
    <property type="match status" value="1"/>
</dbReference>
<feature type="compositionally biased region" description="Basic and acidic residues" evidence="5">
    <location>
        <begin position="1707"/>
        <end position="1728"/>
    </location>
</feature>
<gene>
    <name evidence="8" type="ORF">BC792_10271</name>
</gene>
<dbReference type="GO" id="GO:0009306">
    <property type="term" value="P:protein secretion"/>
    <property type="evidence" value="ECO:0007669"/>
    <property type="project" value="InterPro"/>
</dbReference>
<evidence type="ECO:0000256" key="5">
    <source>
        <dbReference type="SAM" id="MobiDB-lite"/>
    </source>
</evidence>
<dbReference type="GO" id="GO:0005886">
    <property type="term" value="C:plasma membrane"/>
    <property type="evidence" value="ECO:0007669"/>
    <property type="project" value="InterPro"/>
</dbReference>
<evidence type="ECO:0000313" key="9">
    <source>
        <dbReference type="Proteomes" id="UP000325105"/>
    </source>
</evidence>
<keyword evidence="9" id="KW-1185">Reference proteome</keyword>
<evidence type="ECO:0000259" key="7">
    <source>
        <dbReference type="Pfam" id="PF04357"/>
    </source>
</evidence>
<evidence type="ECO:0000256" key="6">
    <source>
        <dbReference type="SAM" id="Phobius"/>
    </source>
</evidence>
<dbReference type="Pfam" id="PF04357">
    <property type="entry name" value="TamB"/>
    <property type="match status" value="1"/>
</dbReference>
<accession>A0A5S5DSL5</accession>
<feature type="domain" description="Translocation and assembly module TamB C-terminal" evidence="7">
    <location>
        <begin position="1189"/>
        <end position="1633"/>
    </location>
</feature>
<feature type="compositionally biased region" description="Basic and acidic residues" evidence="5">
    <location>
        <begin position="1739"/>
        <end position="1766"/>
    </location>
</feature>
<evidence type="ECO:0000256" key="1">
    <source>
        <dbReference type="ARBA" id="ARBA00004167"/>
    </source>
</evidence>
<keyword evidence="4 6" id="KW-0472">Membrane</keyword>
<comment type="subcellular location">
    <subcellularLocation>
        <location evidence="1">Membrane</location>
        <topology evidence="1">Single-pass membrane protein</topology>
    </subcellularLocation>
</comment>
<evidence type="ECO:0000313" key="8">
    <source>
        <dbReference type="EMBL" id="TYP97649.1"/>
    </source>
</evidence>
<evidence type="ECO:0000256" key="3">
    <source>
        <dbReference type="ARBA" id="ARBA00022989"/>
    </source>
</evidence>
<dbReference type="OrthoDB" id="9811276at2"/>
<sequence>MNRFGRIALKTILWIIGSIIALILLVIFLIRIPAVQNYVVGKVTNYVETKIGTPVRIGYVNITFPKKLVLEDVYFEDQSKDTLIAGDRLLVDINMFKLLKNTVEIEELELEGITAKINRTLPDSAFNFDYIVAAFSSEKESAPTTDTASALIFDIDDVRFKRIHFEYNDEVIGMNASIRLQHFDTKVKKFDLTNNMAFSMPNLKVDGLTAVIKQWAPASDEEIPSAADFGVPGSDTAETSLLPDLDIRTIDLSNILVQYQDASSAMDTRFDIKKLTANIKELDLNNEIVRLDEVALDETDAKVLFGKTSKKSAPESSGDSTPVNWVVSADKLIVNKTNVAFRDDNQPRTKGFDYFNINITDFLGHLEDFYYAADSISGSLKKLTAKDHSGFTLKTLQGDFVYGNTGVELTNLLAETPLTTIRDHIKVTYPSLNALSENPSLVQVDARIRKSTIDMRDIRYFAPFLDTMEVMKPLLARSFYIDGTVKGRMDNLVIPNLEIKTLQRTHLLASAIVRGLPDMDRFNIDLKLRKLTTGRADIERLVAKSLLPDSLQLPNAISLSGTFKGGMQGFDANLSLITEKGNATVNGNLTMGRDTTYDAYVSIDNFNIGSILNQDSVLGILSAEAKVTGTGLDPKNMNASVEGTLNRLDALGYRYHDIRLDVQAAGGDIAGTVTSPDPNVQFNMDFAADMRGTYPKLQATLMIDSVNLQNLKLMDDDLRYHGKIVADFETADPDFLNGTLAVSNSSIAYNDQRYTLDSITLTARADTSRNTLILRSEFLRAHLVGKYRLTELGASIQDIVHMYYNPKGTPPTTLAYEPQNFEFSATLNNSRFIRDFVPELQEMRDITLDGTFNSESKTIMAKLIAPRLLYDGILIENVGVDLTTADSTLYYAALINKIKVNNIELNNTVFSGSVVENNLDFGLWIKDKVDKEQYHLGAKMQVTENNYVLNLNQDGLMLNYEKWQIDPANRLHFGSDGILAHSFRLTNDGQEFLIQSKDSTANAPLDLTFNNFRIETFTEILESEMLQVGGGINGTATVSRLESKPVFVSDLSIEKFYFGKDTVGDVLINVNNIRENTFSADIKITGNGNDVQLIGDFISPPGEPSSMEATLSLKPMKLTTVQAFSFGYLEDCAGDLVGDLKISGTADAPRINGELVFRNGKLNIAMLNADLLMDNQAIRFNNQGIQFRQFEIKDSRGNTTRLNGSIRTATYTDFDFNLNLNMDDFAAVNSTREDNDLFFGKLYLTSNLRITGNLDNPRVDGSVKANDKTDFVFIVPNDDPGIAQRDGVVKFVNRSDTARANVFARLDSMTTATKLSGYDIALNLSTDRDAKFRVVLDEGTQDALNIQGIAELNTTIDASDKITMSGTFTVEKGDYTFSLGPISRPFIFQKGSTITWNGDPLDARLDITAIYRNRFSTLELVQSQIGSESQNPYKQRIPFDVKLILTGELFKPEINFDIDLDENNAIASQDVVSKVNIALANIRSDPAELNKQVFSLIALGRFMSSNPFESLSGGGGAEGLARSTVSSFLTSQLNNLASDLIKGVELDFNLQSEEDYLTGNAQTRTDLNVGVSKMLFDDRLKVTIGSNFEVEGNTRPGEKATNIAGDISLEYQLSKDGRYFARVYRKNQYQATLQGQFVETGIGFIINMSYDRFKELFMSSRALEQYYNTDSRGFRRRFDVERMETDSAYRDSVRLVIRDSLMRHSPEFRKRMEERQREEQEQRSRDADSTQNNTQDSVRYIREEELKTNQQQQEERDKNDSTKSKLDATPTVQREDDEEERSGYED</sequence>
<comment type="caution">
    <text evidence="8">The sequence shown here is derived from an EMBL/GenBank/DDBJ whole genome shotgun (WGS) entry which is preliminary data.</text>
</comment>
<protein>
    <submittedName>
        <fullName evidence="8">Uncharacterized protein DUF490</fullName>
    </submittedName>
</protein>
<dbReference type="InterPro" id="IPR007452">
    <property type="entry name" value="TamB_C"/>
</dbReference>
<feature type="transmembrane region" description="Helical" evidence="6">
    <location>
        <begin position="12"/>
        <end position="30"/>
    </location>
</feature>
<dbReference type="EMBL" id="VNHX01000002">
    <property type="protein sequence ID" value="TYP97649.1"/>
    <property type="molecule type" value="Genomic_DNA"/>
</dbReference>
<feature type="region of interest" description="Disordered" evidence="5">
    <location>
        <begin position="1707"/>
        <end position="1786"/>
    </location>
</feature>